<dbReference type="InterPro" id="IPR037401">
    <property type="entry name" value="SnoaL-like"/>
</dbReference>
<dbReference type="PANTHER" id="PTHR38436">
    <property type="entry name" value="POLYKETIDE CYCLASE SNOAL-LIKE DOMAIN"/>
    <property type="match status" value="1"/>
</dbReference>
<dbReference type="SUPFAM" id="SSF54427">
    <property type="entry name" value="NTF2-like"/>
    <property type="match status" value="2"/>
</dbReference>
<evidence type="ECO:0000313" key="2">
    <source>
        <dbReference type="EMBL" id="AWF96716.1"/>
    </source>
</evidence>
<proteinExistence type="predicted"/>
<protein>
    <recommendedName>
        <fullName evidence="1">SnoaL-like domain-containing protein</fullName>
    </recommendedName>
</protein>
<gene>
    <name evidence="2" type="ORF">B6254_2370</name>
</gene>
<reference evidence="2 3" key="1">
    <citation type="submission" date="2017-04" db="EMBL/GenBank/DDBJ databases">
        <title>Weissella cibaria strain m2 complete genome.</title>
        <authorList>
            <person name="Pan Q."/>
            <person name="Tan M."/>
            <person name="Yao F."/>
            <person name="Su S."/>
        </authorList>
    </citation>
    <scope>NUCLEOTIDE SEQUENCE [LARGE SCALE GENOMIC DNA]</scope>
    <source>
        <strain evidence="2 3">M2</strain>
    </source>
</reference>
<dbReference type="PANTHER" id="PTHR38436:SF1">
    <property type="entry name" value="ESTER CYCLASE"/>
    <property type="match status" value="1"/>
</dbReference>
<dbReference type="GO" id="GO:0030638">
    <property type="term" value="P:polyketide metabolic process"/>
    <property type="evidence" value="ECO:0007669"/>
    <property type="project" value="InterPro"/>
</dbReference>
<dbReference type="Pfam" id="PF12680">
    <property type="entry name" value="SnoaL_2"/>
    <property type="match status" value="1"/>
</dbReference>
<dbReference type="InterPro" id="IPR032710">
    <property type="entry name" value="NTF2-like_dom_sf"/>
</dbReference>
<sequence length="283" mass="30887">MQLSALRYIIGIEIKQRLRTHIWEGKQMTHTDIAKALVGTFVSGDVAVAEASALPSYKQHNLNFGDGRDAFVAAVKGLQEAPVKTTLQTVRSFEDGEYVVLHSIVNFAGSGDQVALDVFRFEDDKIAEHWDNVANVVAPNPSGHTQTDGATEVTDLDKTDANKALVADFVRDVLRGENPDKLPEYIAGEDYIQHNVDIADGLTGLTTAFAAMAEQGVAMVYDKVFKVLGKGNFVLVLGDGEFGGKPVAFYDLFRVADGKIAEHWDIIEEIPAESEWANTNGKF</sequence>
<evidence type="ECO:0000259" key="1">
    <source>
        <dbReference type="Pfam" id="PF12680"/>
    </source>
</evidence>
<name>A0A2S1KUM5_9LACO</name>
<dbReference type="EMBL" id="CP020928">
    <property type="protein sequence ID" value="AWF96716.1"/>
    <property type="molecule type" value="Genomic_DNA"/>
</dbReference>
<feature type="domain" description="SnoaL-like" evidence="1">
    <location>
        <begin position="36"/>
        <end position="129"/>
    </location>
</feature>
<evidence type="ECO:0000313" key="3">
    <source>
        <dbReference type="Proteomes" id="UP000244870"/>
    </source>
</evidence>
<dbReference type="Proteomes" id="UP000244870">
    <property type="component" value="Chromosome"/>
</dbReference>
<dbReference type="AlphaFoldDB" id="A0A2S1KUM5"/>
<dbReference type="Gene3D" id="3.10.450.50">
    <property type="match status" value="2"/>
</dbReference>
<accession>A0A2S1KUM5</accession>
<dbReference type="InterPro" id="IPR009959">
    <property type="entry name" value="Cyclase_SnoaL-like"/>
</dbReference>
<organism evidence="2 3">
    <name type="scientific">Weissella cibaria</name>
    <dbReference type="NCBI Taxonomy" id="137591"/>
    <lineage>
        <taxon>Bacteria</taxon>
        <taxon>Bacillati</taxon>
        <taxon>Bacillota</taxon>
        <taxon>Bacilli</taxon>
        <taxon>Lactobacillales</taxon>
        <taxon>Lactobacillaceae</taxon>
        <taxon>Weissella</taxon>
    </lineage>
</organism>